<dbReference type="Gene3D" id="3.40.50.720">
    <property type="entry name" value="NAD(P)-binding Rossmann-like Domain"/>
    <property type="match status" value="1"/>
</dbReference>
<dbReference type="PRINTS" id="PR00080">
    <property type="entry name" value="SDRFAMILY"/>
</dbReference>
<dbReference type="Proteomes" id="UP000244077">
    <property type="component" value="Unassembled WGS sequence"/>
</dbReference>
<name>A0A2T5HWA8_9RHOB</name>
<accession>A0A2T5HWA8</accession>
<dbReference type="PROSITE" id="PS00061">
    <property type="entry name" value="ADH_SHORT"/>
    <property type="match status" value="1"/>
</dbReference>
<gene>
    <name evidence="3" type="ORF">C8N42_101412</name>
</gene>
<sequence>MQVENDDNDDLTFNFSGKTVCVTGASRGIGREIALAFARDGAHLILTARNAEALEPVAAEIRALGGDATCLSVDQRSVETIRSQIAPLGRIDVLVNNAGVEEVCDTLDIDEALWDKIVDTNLKGAFFVAQAAAAKMAGFGGGSIINLASLTSFVGVPGAVPYSASKSGVLGMTRALAAEWAPKGIRVNAIAPGYFETDMTSVFYENREWVAQMVANIPVGRLGQLSDLTAAVEFLASSGAKYVCGHCIVIDGGYLAKI</sequence>
<dbReference type="Pfam" id="PF13561">
    <property type="entry name" value="adh_short_C2"/>
    <property type="match status" value="1"/>
</dbReference>
<feature type="domain" description="Ketoreductase" evidence="2">
    <location>
        <begin position="18"/>
        <end position="193"/>
    </location>
</feature>
<keyword evidence="4" id="KW-1185">Reference proteome</keyword>
<dbReference type="NCBIfam" id="NF005559">
    <property type="entry name" value="PRK07231.1"/>
    <property type="match status" value="1"/>
</dbReference>
<dbReference type="GO" id="GO:0016616">
    <property type="term" value="F:oxidoreductase activity, acting on the CH-OH group of donors, NAD or NADP as acceptor"/>
    <property type="evidence" value="ECO:0007669"/>
    <property type="project" value="TreeGrafter"/>
</dbReference>
<dbReference type="PANTHER" id="PTHR42760">
    <property type="entry name" value="SHORT-CHAIN DEHYDROGENASES/REDUCTASES FAMILY MEMBER"/>
    <property type="match status" value="1"/>
</dbReference>
<dbReference type="PRINTS" id="PR00081">
    <property type="entry name" value="GDHRDH"/>
</dbReference>
<dbReference type="InterPro" id="IPR002347">
    <property type="entry name" value="SDR_fam"/>
</dbReference>
<evidence type="ECO:0000259" key="2">
    <source>
        <dbReference type="SMART" id="SM00822"/>
    </source>
</evidence>
<protein>
    <submittedName>
        <fullName evidence="3">Gluconate 5-dehydrogenase</fullName>
    </submittedName>
</protein>
<proteinExistence type="inferred from homology"/>
<reference evidence="3 4" key="1">
    <citation type="submission" date="2018-04" db="EMBL/GenBank/DDBJ databases">
        <title>Genomic Encyclopedia of Archaeal and Bacterial Type Strains, Phase II (KMG-II): from individual species to whole genera.</title>
        <authorList>
            <person name="Goeker M."/>
        </authorList>
    </citation>
    <scope>NUCLEOTIDE SEQUENCE [LARGE SCALE GENOMIC DNA]</scope>
    <source>
        <strain evidence="3 4">DSM 100434</strain>
    </source>
</reference>
<dbReference type="EMBL" id="QAOH01000001">
    <property type="protein sequence ID" value="PTQ75870.1"/>
    <property type="molecule type" value="Genomic_DNA"/>
</dbReference>
<organism evidence="3 4">
    <name type="scientific">Celeribacter persicus</name>
    <dbReference type="NCBI Taxonomy" id="1651082"/>
    <lineage>
        <taxon>Bacteria</taxon>
        <taxon>Pseudomonadati</taxon>
        <taxon>Pseudomonadota</taxon>
        <taxon>Alphaproteobacteria</taxon>
        <taxon>Rhodobacterales</taxon>
        <taxon>Roseobacteraceae</taxon>
        <taxon>Celeribacter</taxon>
    </lineage>
</organism>
<dbReference type="SUPFAM" id="SSF51735">
    <property type="entry name" value="NAD(P)-binding Rossmann-fold domains"/>
    <property type="match status" value="1"/>
</dbReference>
<evidence type="ECO:0000313" key="4">
    <source>
        <dbReference type="Proteomes" id="UP000244077"/>
    </source>
</evidence>
<evidence type="ECO:0000313" key="3">
    <source>
        <dbReference type="EMBL" id="PTQ75870.1"/>
    </source>
</evidence>
<dbReference type="FunFam" id="3.40.50.720:FF:000084">
    <property type="entry name" value="Short-chain dehydrogenase reductase"/>
    <property type="match status" value="1"/>
</dbReference>
<dbReference type="SMART" id="SM00822">
    <property type="entry name" value="PKS_KR"/>
    <property type="match status" value="1"/>
</dbReference>
<evidence type="ECO:0000256" key="1">
    <source>
        <dbReference type="ARBA" id="ARBA00006484"/>
    </source>
</evidence>
<dbReference type="InterPro" id="IPR057326">
    <property type="entry name" value="KR_dom"/>
</dbReference>
<dbReference type="OrthoDB" id="7255009at2"/>
<dbReference type="InterPro" id="IPR036291">
    <property type="entry name" value="NAD(P)-bd_dom_sf"/>
</dbReference>
<dbReference type="RefSeq" id="WP_107814861.1">
    <property type="nucleotide sequence ID" value="NZ_QAOH01000001.1"/>
</dbReference>
<dbReference type="AlphaFoldDB" id="A0A2T5HWA8"/>
<comment type="similarity">
    <text evidence="1">Belongs to the short-chain dehydrogenases/reductases (SDR) family.</text>
</comment>
<dbReference type="InterPro" id="IPR020904">
    <property type="entry name" value="Sc_DH/Rdtase_CS"/>
</dbReference>
<comment type="caution">
    <text evidence="3">The sequence shown here is derived from an EMBL/GenBank/DDBJ whole genome shotgun (WGS) entry which is preliminary data.</text>
</comment>